<keyword evidence="4" id="KW-1185">Reference proteome</keyword>
<keyword evidence="2" id="KW-0732">Signal</keyword>
<feature type="compositionally biased region" description="Polar residues" evidence="1">
    <location>
        <begin position="172"/>
        <end position="184"/>
    </location>
</feature>
<evidence type="ECO:0000256" key="1">
    <source>
        <dbReference type="SAM" id="MobiDB-lite"/>
    </source>
</evidence>
<organism evidence="3 4">
    <name type="scientific">Cellulomonas gelida</name>
    <dbReference type="NCBI Taxonomy" id="1712"/>
    <lineage>
        <taxon>Bacteria</taxon>
        <taxon>Bacillati</taxon>
        <taxon>Actinomycetota</taxon>
        <taxon>Actinomycetes</taxon>
        <taxon>Micrococcales</taxon>
        <taxon>Cellulomonadaceae</taxon>
        <taxon>Cellulomonas</taxon>
    </lineage>
</organism>
<feature type="chain" id="PRO_5038392291" description="Carboxypeptidase regulatory-like domain-containing protein" evidence="2">
    <location>
        <begin position="22"/>
        <end position="473"/>
    </location>
</feature>
<gene>
    <name evidence="3" type="ORF">CGE01nite_32760</name>
</gene>
<feature type="signal peptide" evidence="2">
    <location>
        <begin position="1"/>
        <end position="21"/>
    </location>
</feature>
<dbReference type="Proteomes" id="UP000320461">
    <property type="component" value="Unassembled WGS sequence"/>
</dbReference>
<evidence type="ECO:0000256" key="2">
    <source>
        <dbReference type="SAM" id="SignalP"/>
    </source>
</evidence>
<evidence type="ECO:0000313" key="4">
    <source>
        <dbReference type="Proteomes" id="UP000320461"/>
    </source>
</evidence>
<reference evidence="3 4" key="1">
    <citation type="submission" date="2019-06" db="EMBL/GenBank/DDBJ databases">
        <title>Whole genome shotgun sequence of Cellulomonas gelida NBRC 3748.</title>
        <authorList>
            <person name="Hosoyama A."/>
            <person name="Uohara A."/>
            <person name="Ohji S."/>
            <person name="Ichikawa N."/>
        </authorList>
    </citation>
    <scope>NUCLEOTIDE SEQUENCE [LARGE SCALE GENOMIC DNA]</scope>
    <source>
        <strain evidence="3 4">NBRC 3748</strain>
    </source>
</reference>
<protein>
    <recommendedName>
        <fullName evidence="5">Carboxypeptidase regulatory-like domain-containing protein</fullName>
    </recommendedName>
</protein>
<feature type="region of interest" description="Disordered" evidence="1">
    <location>
        <begin position="151"/>
        <end position="186"/>
    </location>
</feature>
<dbReference type="PROSITE" id="PS51257">
    <property type="entry name" value="PROKAR_LIPOPROTEIN"/>
    <property type="match status" value="1"/>
</dbReference>
<name>A0A4Y3KS61_9CELL</name>
<proteinExistence type="predicted"/>
<dbReference type="AlphaFoldDB" id="A0A4Y3KS61"/>
<evidence type="ECO:0000313" key="3">
    <source>
        <dbReference type="EMBL" id="GEA86025.1"/>
    </source>
</evidence>
<dbReference type="EMBL" id="BJLQ01000078">
    <property type="protein sequence ID" value="GEA86025.1"/>
    <property type="molecule type" value="Genomic_DNA"/>
</dbReference>
<sequence>MQRVRVLPAVAAIMTMSVACAGLGAAAAPSPVDAVIATGFVRGADGEALAGYPIQALLDPTAEEFEAPPGVAIPYTPLASTVTDAAGRYRLSIAPEDVPPRAAGTTLPIAVTILGIDERGLVSQTVSMTVKSSAWSVSDADIDITNDVPSVENDGAVTRSGADRISPPVTRLNASEGNNPQLGGSTEARIGAAPVPLRMAHVERAASGAASVDFTVRVPATDGENVELLADGEASRDSSGATSDTLAASIPKEISKKCVNARVIMGSTGRKKSVYVDTAKVRSMGGTTSTWQYESTKTTQMELSIMYGTSTFVGGGGLANSTTNSAGSSFDGPKNKGIVHSLQWEFDELKYLCNNSSGNYDSGYRQWRPRKWTMGATSRTWTPFVCSPQNHITTTAKSFWRSNNKAVTSSGAFKIGGWLSASQKFTTGTSGRITYTKVSSSATAKVSYCGNNGGPSVADITIEGKPPSSGDPV</sequence>
<evidence type="ECO:0008006" key="5">
    <source>
        <dbReference type="Google" id="ProtNLM"/>
    </source>
</evidence>
<accession>A0A4Y3KS61</accession>
<comment type="caution">
    <text evidence="3">The sequence shown here is derived from an EMBL/GenBank/DDBJ whole genome shotgun (WGS) entry which is preliminary data.</text>
</comment>